<dbReference type="GO" id="GO:0016887">
    <property type="term" value="F:ATP hydrolysis activity"/>
    <property type="evidence" value="ECO:0007669"/>
    <property type="project" value="InterPro"/>
</dbReference>
<dbReference type="OrthoDB" id="2715at2"/>
<dbReference type="PIRSF" id="PIRSF039137">
    <property type="entry name" value="ABC_branched_ATPase"/>
    <property type="match status" value="1"/>
</dbReference>
<dbReference type="eggNOG" id="COG0410">
    <property type="taxonomic scope" value="Bacteria"/>
</dbReference>
<dbReference type="GO" id="GO:0005524">
    <property type="term" value="F:ATP binding"/>
    <property type="evidence" value="ECO:0007669"/>
    <property type="project" value="UniProtKB-KW"/>
</dbReference>
<protein>
    <submittedName>
        <fullName evidence="7">ABC transporter related protein</fullName>
    </submittedName>
</protein>
<dbReference type="PANTHER" id="PTHR43820:SF4">
    <property type="entry name" value="HIGH-AFFINITY BRANCHED-CHAIN AMINO ACID TRANSPORT ATP-BINDING PROTEIN LIVF"/>
    <property type="match status" value="1"/>
</dbReference>
<dbReference type="CDD" id="cd03224">
    <property type="entry name" value="ABC_TM1139_LivF_branched"/>
    <property type="match status" value="1"/>
</dbReference>
<evidence type="ECO:0000256" key="3">
    <source>
        <dbReference type="ARBA" id="ARBA00022741"/>
    </source>
</evidence>
<evidence type="ECO:0000256" key="1">
    <source>
        <dbReference type="ARBA" id="ARBA00005417"/>
    </source>
</evidence>
<comment type="similarity">
    <text evidence="1">Belongs to the ABC transporter superfamily.</text>
</comment>
<dbReference type="InterPro" id="IPR003593">
    <property type="entry name" value="AAA+_ATPase"/>
</dbReference>
<dbReference type="AlphaFoldDB" id="D1B9C2"/>
<dbReference type="InterPro" id="IPR017871">
    <property type="entry name" value="ABC_transporter-like_CS"/>
</dbReference>
<evidence type="ECO:0000313" key="8">
    <source>
        <dbReference type="Proteomes" id="UP000002030"/>
    </source>
</evidence>
<dbReference type="SMART" id="SM00382">
    <property type="entry name" value="AAA"/>
    <property type="match status" value="1"/>
</dbReference>
<dbReference type="InterPro" id="IPR003439">
    <property type="entry name" value="ABC_transporter-like_ATP-bd"/>
</dbReference>
<dbReference type="SUPFAM" id="SSF52540">
    <property type="entry name" value="P-loop containing nucleoside triphosphate hydrolases"/>
    <property type="match status" value="1"/>
</dbReference>
<accession>D1B9C2</accession>
<feature type="domain" description="ABC transporter" evidence="6">
    <location>
        <begin position="2"/>
        <end position="234"/>
    </location>
</feature>
<dbReference type="RefSeq" id="WP_012869391.1">
    <property type="nucleotide sequence ID" value="NC_013522.1"/>
</dbReference>
<dbReference type="EnsemblBacteria" id="ACZ18875">
    <property type="protein sequence ID" value="ACZ18875"/>
    <property type="gene ID" value="Taci_0639"/>
</dbReference>
<dbReference type="Proteomes" id="UP000002030">
    <property type="component" value="Chromosome"/>
</dbReference>
<dbReference type="InterPro" id="IPR027417">
    <property type="entry name" value="P-loop_NTPase"/>
</dbReference>
<dbReference type="InterPro" id="IPR052156">
    <property type="entry name" value="BCAA_Transport_ATP-bd_LivF"/>
</dbReference>
<dbReference type="EMBL" id="CP001818">
    <property type="protein sequence ID" value="ACZ18875.1"/>
    <property type="molecule type" value="Genomic_DNA"/>
</dbReference>
<dbReference type="InterPro" id="IPR030660">
    <property type="entry name" value="ABC_branched_ATPase_LivF/BraG"/>
</dbReference>
<dbReference type="Pfam" id="PF00005">
    <property type="entry name" value="ABC_tran"/>
    <property type="match status" value="1"/>
</dbReference>
<sequence>MLEVEALHVHYGGIHALKGISMEVPKGKIVTLIGANGAGKSSTLRAIAGLVKDKRGRVRWNGGDVTQMTPESVLRSGIALCPEGRRIFPHLTVMENLMLGAYIRDDQVGVKATLDWVFELFPRLKERTWQKGGTLSGGEQQMLALGRALMSQPDLVMMDEPSLGLAPLLVKEVFEIIQAINVEGKTVLLVEQNAFAALKVADYAYVLEVGSLVLDGPGSKLLEDPRVKEAYLGG</sequence>
<reference evidence="7 8" key="1">
    <citation type="journal article" date="2009" name="Stand. Genomic Sci.">
        <title>Complete genome sequence of Thermanaerovibrio acidaminovorans type strain (Su883).</title>
        <authorList>
            <person name="Chovatia M."/>
            <person name="Sikorski J."/>
            <person name="Schroder M."/>
            <person name="Lapidus A."/>
            <person name="Nolan M."/>
            <person name="Tice H."/>
            <person name="Glavina Del Rio T."/>
            <person name="Copeland A."/>
            <person name="Cheng J.F."/>
            <person name="Lucas S."/>
            <person name="Chen F."/>
            <person name="Bruce D."/>
            <person name="Goodwin L."/>
            <person name="Pitluck S."/>
            <person name="Ivanova N."/>
            <person name="Mavromatis K."/>
            <person name="Ovchinnikova G."/>
            <person name="Pati A."/>
            <person name="Chen A."/>
            <person name="Palaniappan K."/>
            <person name="Land M."/>
            <person name="Hauser L."/>
            <person name="Chang Y.J."/>
            <person name="Jeffries C.D."/>
            <person name="Chain P."/>
            <person name="Saunders E."/>
            <person name="Detter J.C."/>
            <person name="Brettin T."/>
            <person name="Rohde M."/>
            <person name="Goker M."/>
            <person name="Spring S."/>
            <person name="Bristow J."/>
            <person name="Markowitz V."/>
            <person name="Hugenholtz P."/>
            <person name="Kyrpides N.C."/>
            <person name="Klenk H.P."/>
            <person name="Eisen J.A."/>
        </authorList>
    </citation>
    <scope>NUCLEOTIDE SEQUENCE [LARGE SCALE GENOMIC DNA]</scope>
    <source>
        <strain evidence="8">ATCC 49978 / DSM 6589 / Su883</strain>
    </source>
</reference>
<evidence type="ECO:0000313" key="7">
    <source>
        <dbReference type="EMBL" id="ACZ18875.1"/>
    </source>
</evidence>
<dbReference type="PANTHER" id="PTHR43820">
    <property type="entry name" value="HIGH-AFFINITY BRANCHED-CHAIN AMINO ACID TRANSPORT ATP-BINDING PROTEIN LIVF"/>
    <property type="match status" value="1"/>
</dbReference>
<keyword evidence="3" id="KW-0547">Nucleotide-binding</keyword>
<proteinExistence type="inferred from homology"/>
<name>D1B9C2_THEAS</name>
<evidence type="ECO:0000256" key="2">
    <source>
        <dbReference type="ARBA" id="ARBA00022448"/>
    </source>
</evidence>
<gene>
    <name evidence="7" type="ordered locus">Taci_0639</name>
</gene>
<keyword evidence="8" id="KW-1185">Reference proteome</keyword>
<dbReference type="PATRIC" id="fig|525903.6.peg.645"/>
<dbReference type="GO" id="GO:0015807">
    <property type="term" value="P:L-amino acid transport"/>
    <property type="evidence" value="ECO:0007669"/>
    <property type="project" value="TreeGrafter"/>
</dbReference>
<dbReference type="PROSITE" id="PS50893">
    <property type="entry name" value="ABC_TRANSPORTER_2"/>
    <property type="match status" value="1"/>
</dbReference>
<dbReference type="KEGG" id="tai:Taci_0639"/>
<evidence type="ECO:0000256" key="5">
    <source>
        <dbReference type="ARBA" id="ARBA00022970"/>
    </source>
</evidence>
<dbReference type="Gene3D" id="3.40.50.300">
    <property type="entry name" value="P-loop containing nucleotide triphosphate hydrolases"/>
    <property type="match status" value="1"/>
</dbReference>
<keyword evidence="5" id="KW-0029">Amino-acid transport</keyword>
<dbReference type="GO" id="GO:0015658">
    <property type="term" value="F:branched-chain amino acid transmembrane transporter activity"/>
    <property type="evidence" value="ECO:0007669"/>
    <property type="project" value="InterPro"/>
</dbReference>
<evidence type="ECO:0000256" key="4">
    <source>
        <dbReference type="ARBA" id="ARBA00022840"/>
    </source>
</evidence>
<dbReference type="STRING" id="525903.Taci_0639"/>
<dbReference type="PROSITE" id="PS00211">
    <property type="entry name" value="ABC_TRANSPORTER_1"/>
    <property type="match status" value="1"/>
</dbReference>
<keyword evidence="2" id="KW-0813">Transport</keyword>
<keyword evidence="4" id="KW-0067">ATP-binding</keyword>
<dbReference type="HOGENOM" id="CLU_000604_1_2_0"/>
<evidence type="ECO:0000259" key="6">
    <source>
        <dbReference type="PROSITE" id="PS50893"/>
    </source>
</evidence>
<organism evidence="7 8">
    <name type="scientific">Thermanaerovibrio acidaminovorans (strain ATCC 49978 / DSM 6589 / Su883)</name>
    <name type="common">Selenomonas acidaminovorans</name>
    <dbReference type="NCBI Taxonomy" id="525903"/>
    <lineage>
        <taxon>Bacteria</taxon>
        <taxon>Thermotogati</taxon>
        <taxon>Synergistota</taxon>
        <taxon>Synergistia</taxon>
        <taxon>Synergistales</taxon>
        <taxon>Synergistaceae</taxon>
        <taxon>Thermanaerovibrio</taxon>
    </lineage>
</organism>